<keyword evidence="1" id="KW-1133">Transmembrane helix</keyword>
<feature type="transmembrane region" description="Helical" evidence="1">
    <location>
        <begin position="56"/>
        <end position="76"/>
    </location>
</feature>
<keyword evidence="1" id="KW-0812">Transmembrane</keyword>
<gene>
    <name evidence="2" type="ORF">GETHED_03560</name>
</gene>
<accession>A0ABQ5PU63</accession>
<name>A0ABQ5PU63_9BACT</name>
<comment type="caution">
    <text evidence="2">The sequence shown here is derived from an EMBL/GenBank/DDBJ whole genome shotgun (WGS) entry which is preliminary data.</text>
</comment>
<organism evidence="2 3">
    <name type="scientific">Geothrix edaphica</name>
    <dbReference type="NCBI Taxonomy" id="2927976"/>
    <lineage>
        <taxon>Bacteria</taxon>
        <taxon>Pseudomonadati</taxon>
        <taxon>Acidobacteriota</taxon>
        <taxon>Holophagae</taxon>
        <taxon>Holophagales</taxon>
        <taxon>Holophagaceae</taxon>
        <taxon>Geothrix</taxon>
    </lineage>
</organism>
<evidence type="ECO:0008006" key="4">
    <source>
        <dbReference type="Google" id="ProtNLM"/>
    </source>
</evidence>
<dbReference type="RefSeq" id="WP_285606081.1">
    <property type="nucleotide sequence ID" value="NZ_BSDC01000001.1"/>
</dbReference>
<dbReference type="Proteomes" id="UP001165044">
    <property type="component" value="Unassembled WGS sequence"/>
</dbReference>
<reference evidence="2" key="1">
    <citation type="journal article" date="2023" name="Antonie Van Leeuwenhoek">
        <title>Mesoterricola silvestris gen. nov., sp. nov., Mesoterricola sediminis sp. nov., Geothrix oryzae sp. nov., Geothrix edaphica sp. nov., Geothrix rubra sp. nov., and Geothrix limicola sp. nov., six novel members of Acidobacteriota isolated from soils.</title>
        <authorList>
            <person name="Itoh H."/>
            <person name="Sugisawa Y."/>
            <person name="Mise K."/>
            <person name="Xu Z."/>
            <person name="Kuniyasu M."/>
            <person name="Ushijima N."/>
            <person name="Kawano K."/>
            <person name="Kobayashi E."/>
            <person name="Shiratori Y."/>
            <person name="Masuda Y."/>
            <person name="Senoo K."/>
        </authorList>
    </citation>
    <scope>NUCLEOTIDE SEQUENCE</scope>
    <source>
        <strain evidence="2">Red802</strain>
    </source>
</reference>
<protein>
    <recommendedName>
        <fullName evidence="4">DUF5808 domain-containing protein</fullName>
    </recommendedName>
</protein>
<proteinExistence type="predicted"/>
<dbReference type="EMBL" id="BSDC01000001">
    <property type="protein sequence ID" value="GLH65992.1"/>
    <property type="molecule type" value="Genomic_DNA"/>
</dbReference>
<keyword evidence="3" id="KW-1185">Reference proteome</keyword>
<keyword evidence="1" id="KW-0472">Membrane</keyword>
<evidence type="ECO:0000313" key="3">
    <source>
        <dbReference type="Proteomes" id="UP001165044"/>
    </source>
</evidence>
<evidence type="ECO:0000256" key="1">
    <source>
        <dbReference type="SAM" id="Phobius"/>
    </source>
</evidence>
<sequence length="77" mass="8809">MKVGLRIPSLKKRIAARTSPARFVRQNLGLKAPRGWGWLTNPRKAAYNRVYNRTTFGLKGCAWILLLPGALLAWWFI</sequence>
<evidence type="ECO:0000313" key="2">
    <source>
        <dbReference type="EMBL" id="GLH65992.1"/>
    </source>
</evidence>